<organism evidence="6 7">
    <name type="scientific">Maritimibacter dapengensis</name>
    <dbReference type="NCBI Taxonomy" id="2836868"/>
    <lineage>
        <taxon>Bacteria</taxon>
        <taxon>Pseudomonadati</taxon>
        <taxon>Pseudomonadota</taxon>
        <taxon>Alphaproteobacteria</taxon>
        <taxon>Rhodobacterales</taxon>
        <taxon>Roseobacteraceae</taxon>
        <taxon>Maritimibacter</taxon>
    </lineage>
</organism>
<dbReference type="PANTHER" id="PTHR43400">
    <property type="entry name" value="FUMARATE REDUCTASE"/>
    <property type="match status" value="1"/>
</dbReference>
<keyword evidence="4" id="KW-0560">Oxidoreductase</keyword>
<evidence type="ECO:0000313" key="7">
    <source>
        <dbReference type="Proteomes" id="UP000756530"/>
    </source>
</evidence>
<proteinExistence type="predicted"/>
<dbReference type="InterPro" id="IPR003953">
    <property type="entry name" value="FAD-dep_OxRdtase_2_FAD-bd"/>
</dbReference>
<dbReference type="RefSeq" id="WP_218393816.1">
    <property type="nucleotide sequence ID" value="NZ_JAHUZE010000004.1"/>
</dbReference>
<evidence type="ECO:0000256" key="3">
    <source>
        <dbReference type="ARBA" id="ARBA00022827"/>
    </source>
</evidence>
<dbReference type="Proteomes" id="UP000756530">
    <property type="component" value="Unassembled WGS sequence"/>
</dbReference>
<keyword evidence="3" id="KW-0274">FAD</keyword>
<evidence type="ECO:0000313" key="6">
    <source>
        <dbReference type="EMBL" id="MBV7380619.1"/>
    </source>
</evidence>
<dbReference type="Pfam" id="PF00890">
    <property type="entry name" value="FAD_binding_2"/>
    <property type="match status" value="1"/>
</dbReference>
<accession>A0ABS6T5U1</accession>
<keyword evidence="7" id="KW-1185">Reference proteome</keyword>
<dbReference type="PANTHER" id="PTHR43400:SF10">
    <property type="entry name" value="3-OXOSTEROID 1-DEHYDROGENASE"/>
    <property type="match status" value="1"/>
</dbReference>
<name>A0ABS6T5U1_9RHOB</name>
<feature type="domain" description="FAD-dependent oxidoreductase 2 FAD-binding" evidence="5">
    <location>
        <begin position="9"/>
        <end position="533"/>
    </location>
</feature>
<dbReference type="EMBL" id="JAHUZE010000004">
    <property type="protein sequence ID" value="MBV7380619.1"/>
    <property type="molecule type" value="Genomic_DNA"/>
</dbReference>
<comment type="caution">
    <text evidence="6">The sequence shown here is derived from an EMBL/GenBank/DDBJ whole genome shotgun (WGS) entry which is preliminary data.</text>
</comment>
<sequence>MTEWDESFDVVVVGSGAGGFMGAIKAATAGLTVLLIEKADVWGGTSALSGGGVWVPNNPLMERDGDPDSPEEALTYMEEVVEDVGPASSRIRKIAYIANARRMMEFAMSQGFQWERARYYPDYYPDRPGGKIGRIVEGMIFDGKTLGEWRSSQRRSSQGAPAMAFKTDDVYLLPLATRTPKAALRLATILARTAWWKLTGREPMAIGQNLTAQLMSIFLKTTAELRLSTPLVGLVSGGGRVTGVVVRENGRDKRIEAKHGVLLAAGGFAHNEAFRSEHQPVDGTWSLSSPDDEGDGIIIPMADLPVATALMDEAWWGPSTQNAEGEMGFPVWERSLPHSIIVDQTGARFCNESESYVDAGRRQLDRNETVSAIPAWLILENRHRKRYMFGSAPGGRTPQRWLDTGFFIKSESLSDLAEACGIDKAGLLATVERFNGFADRGVDEDFGRGRTAYDNYYGDPRVKPNPNLGRLEQGPFYAVKIFPGDLGTKGGLLTDEYARAIDTGGKVIEGLYATGNNTASVMGRTYPGPGATLGPSLTFGFIAASHMAGEDVDLPNIGV</sequence>
<evidence type="ECO:0000259" key="5">
    <source>
        <dbReference type="Pfam" id="PF00890"/>
    </source>
</evidence>
<evidence type="ECO:0000256" key="4">
    <source>
        <dbReference type="ARBA" id="ARBA00023002"/>
    </source>
</evidence>
<evidence type="ECO:0000256" key="1">
    <source>
        <dbReference type="ARBA" id="ARBA00001974"/>
    </source>
</evidence>
<evidence type="ECO:0000256" key="2">
    <source>
        <dbReference type="ARBA" id="ARBA00022630"/>
    </source>
</evidence>
<reference evidence="6 7" key="1">
    <citation type="submission" date="2021-05" db="EMBL/GenBank/DDBJ databases">
        <title>Culturable bacteria isolated from Daya Bay.</title>
        <authorList>
            <person name="Zheng W."/>
            <person name="Yu S."/>
            <person name="Huang Y."/>
        </authorList>
    </citation>
    <scope>NUCLEOTIDE SEQUENCE [LARGE SCALE GENOMIC DNA]</scope>
    <source>
        <strain evidence="6 7">DP4N28-5</strain>
    </source>
</reference>
<gene>
    <name evidence="6" type="ORF">KJP28_16965</name>
</gene>
<comment type="cofactor">
    <cofactor evidence="1">
        <name>FAD</name>
        <dbReference type="ChEBI" id="CHEBI:57692"/>
    </cofactor>
</comment>
<keyword evidence="2" id="KW-0285">Flavoprotein</keyword>
<protein>
    <submittedName>
        <fullName evidence="6">FAD-dependent oxidoreductase</fullName>
    </submittedName>
</protein>
<dbReference type="InterPro" id="IPR050315">
    <property type="entry name" value="FAD-oxidoreductase_2"/>
</dbReference>